<protein>
    <submittedName>
        <fullName evidence="1">Uncharacterized protein</fullName>
    </submittedName>
</protein>
<sequence length="212" mass="24023">MYKNGSRSNPVRPARQRKRRFCENQYTAQLNIDTSTSIKKLLNSKDTEVSLSRRIYYNCFENLYTAVQIVYVLSTKTALDEEKQLTETANKNPQCLSVSNDGTWKKILNLKRSALPVRVPLFGVTILIGKYSKKAIDTVEFSKGLGSNGRGKLTAKVINDLTSQDEHCLKRSEHHASISLKEARIANCKDRAVQNDFYEVEKDILYGPGIDN</sequence>
<gene>
    <name evidence="1" type="ORF">ALC56_02303</name>
</gene>
<evidence type="ECO:0000313" key="1">
    <source>
        <dbReference type="EMBL" id="KYN43241.1"/>
    </source>
</evidence>
<proteinExistence type="predicted"/>
<dbReference type="Proteomes" id="UP000078541">
    <property type="component" value="Unassembled WGS sequence"/>
</dbReference>
<name>A0A151K0B7_9HYME</name>
<dbReference type="AlphaFoldDB" id="A0A151K0B7"/>
<accession>A0A151K0B7</accession>
<dbReference type="EMBL" id="KQ981283">
    <property type="protein sequence ID" value="KYN43241.1"/>
    <property type="molecule type" value="Genomic_DNA"/>
</dbReference>
<reference evidence="1 2" key="1">
    <citation type="submission" date="2016-03" db="EMBL/GenBank/DDBJ databases">
        <title>Trachymyrmex septentrionalis WGS genome.</title>
        <authorList>
            <person name="Nygaard S."/>
            <person name="Hu H."/>
            <person name="Boomsma J."/>
            <person name="Zhang G."/>
        </authorList>
    </citation>
    <scope>NUCLEOTIDE SEQUENCE [LARGE SCALE GENOMIC DNA]</scope>
    <source>
        <strain evidence="1">Tsep2-gDNA-1</strain>
        <tissue evidence="1">Whole body</tissue>
    </source>
</reference>
<organism evidence="1 2">
    <name type="scientific">Trachymyrmex septentrionalis</name>
    <dbReference type="NCBI Taxonomy" id="34720"/>
    <lineage>
        <taxon>Eukaryota</taxon>
        <taxon>Metazoa</taxon>
        <taxon>Ecdysozoa</taxon>
        <taxon>Arthropoda</taxon>
        <taxon>Hexapoda</taxon>
        <taxon>Insecta</taxon>
        <taxon>Pterygota</taxon>
        <taxon>Neoptera</taxon>
        <taxon>Endopterygota</taxon>
        <taxon>Hymenoptera</taxon>
        <taxon>Apocrita</taxon>
        <taxon>Aculeata</taxon>
        <taxon>Formicoidea</taxon>
        <taxon>Formicidae</taxon>
        <taxon>Myrmicinae</taxon>
        <taxon>Trachymyrmex</taxon>
    </lineage>
</organism>
<keyword evidence="2" id="KW-1185">Reference proteome</keyword>
<evidence type="ECO:0000313" key="2">
    <source>
        <dbReference type="Proteomes" id="UP000078541"/>
    </source>
</evidence>